<evidence type="ECO:0000313" key="2">
    <source>
        <dbReference type="Proteomes" id="UP000054560"/>
    </source>
</evidence>
<feature type="non-terminal residue" evidence="1">
    <location>
        <position position="1"/>
    </location>
</feature>
<dbReference type="GeneID" id="25904002"/>
<organism evidence="1 2">
    <name type="scientific">Sphaeroforma arctica JP610</name>
    <dbReference type="NCBI Taxonomy" id="667725"/>
    <lineage>
        <taxon>Eukaryota</taxon>
        <taxon>Ichthyosporea</taxon>
        <taxon>Ichthyophonida</taxon>
        <taxon>Sphaeroforma</taxon>
    </lineage>
</organism>
<keyword evidence="2" id="KW-1185">Reference proteome</keyword>
<gene>
    <name evidence="1" type="ORF">SARC_03498</name>
</gene>
<sequence>LCHMCPGYKTFTSSHLACFNFLIRRIPARPSLIPSELNSLQQLQNQHDYQGIWTLHQHIGNSLIYEQRVPIHPHAVLVDKFHYSTEVLFQEFGTDQFFETSGTAYITSRYG</sequence>
<dbReference type="Proteomes" id="UP000054560">
    <property type="component" value="Unassembled WGS sequence"/>
</dbReference>
<protein>
    <submittedName>
        <fullName evidence="1">Uncharacterized protein</fullName>
    </submittedName>
</protein>
<dbReference type="RefSeq" id="XP_014158173.1">
    <property type="nucleotide sequence ID" value="XM_014302698.1"/>
</dbReference>
<evidence type="ECO:0000313" key="1">
    <source>
        <dbReference type="EMBL" id="KNC84271.1"/>
    </source>
</evidence>
<dbReference type="EMBL" id="KQ241775">
    <property type="protein sequence ID" value="KNC84271.1"/>
    <property type="molecule type" value="Genomic_DNA"/>
</dbReference>
<accession>A0A0L0G5Z8</accession>
<dbReference type="AlphaFoldDB" id="A0A0L0G5Z8"/>
<proteinExistence type="predicted"/>
<name>A0A0L0G5Z8_9EUKA</name>
<reference evidence="1 2" key="1">
    <citation type="submission" date="2011-02" db="EMBL/GenBank/DDBJ databases">
        <title>The Genome Sequence of Sphaeroforma arctica JP610.</title>
        <authorList>
            <consortium name="The Broad Institute Genome Sequencing Platform"/>
            <person name="Russ C."/>
            <person name="Cuomo C."/>
            <person name="Young S.K."/>
            <person name="Zeng Q."/>
            <person name="Gargeya S."/>
            <person name="Alvarado L."/>
            <person name="Berlin A."/>
            <person name="Chapman S.B."/>
            <person name="Chen Z."/>
            <person name="Freedman E."/>
            <person name="Gellesch M."/>
            <person name="Goldberg J."/>
            <person name="Griggs A."/>
            <person name="Gujja S."/>
            <person name="Heilman E."/>
            <person name="Heiman D."/>
            <person name="Howarth C."/>
            <person name="Mehta T."/>
            <person name="Neiman D."/>
            <person name="Pearson M."/>
            <person name="Roberts A."/>
            <person name="Saif S."/>
            <person name="Shea T."/>
            <person name="Shenoy N."/>
            <person name="Sisk P."/>
            <person name="Stolte C."/>
            <person name="Sykes S."/>
            <person name="White J."/>
            <person name="Yandava C."/>
            <person name="Burger G."/>
            <person name="Gray M.W."/>
            <person name="Holland P.W.H."/>
            <person name="King N."/>
            <person name="Lang F.B.F."/>
            <person name="Roger A.J."/>
            <person name="Ruiz-Trillo I."/>
            <person name="Haas B."/>
            <person name="Nusbaum C."/>
            <person name="Birren B."/>
        </authorList>
    </citation>
    <scope>NUCLEOTIDE SEQUENCE [LARGE SCALE GENOMIC DNA]</scope>
    <source>
        <strain evidence="1 2">JP610</strain>
    </source>
</reference>